<dbReference type="InterPro" id="IPR032466">
    <property type="entry name" value="Metal_Hydrolase"/>
</dbReference>
<dbReference type="Gene3D" id="3.20.20.140">
    <property type="entry name" value="Metal-dependent hydrolases"/>
    <property type="match status" value="1"/>
</dbReference>
<protein>
    <submittedName>
        <fullName evidence="2">Chlorohydrolase</fullName>
    </submittedName>
</protein>
<dbReference type="AlphaFoldDB" id="A0AAE3KWR4"/>
<dbReference type="Gene3D" id="2.30.40.10">
    <property type="entry name" value="Urease, subunit C, domain 1"/>
    <property type="match status" value="1"/>
</dbReference>
<dbReference type="Pfam" id="PF01979">
    <property type="entry name" value="Amidohydro_1"/>
    <property type="match status" value="1"/>
</dbReference>
<dbReference type="PANTHER" id="PTHR43794:SF5">
    <property type="entry name" value="CHLOROHYDROLASE FAMILY PROTEIN"/>
    <property type="match status" value="1"/>
</dbReference>
<proteinExistence type="predicted"/>
<gene>
    <name evidence="2" type="ORF">PV02_05470</name>
</gene>
<dbReference type="InterPro" id="IPR006680">
    <property type="entry name" value="Amidohydro-rel"/>
</dbReference>
<comment type="caution">
    <text evidence="2">The sequence shown here is derived from an EMBL/GenBank/DDBJ whole genome shotgun (WGS) entry which is preliminary data.</text>
</comment>
<name>A0AAE3KWR4_9EURY</name>
<evidence type="ECO:0000313" key="2">
    <source>
        <dbReference type="EMBL" id="MCQ6962585.1"/>
    </source>
</evidence>
<dbReference type="GO" id="GO:0016810">
    <property type="term" value="F:hydrolase activity, acting on carbon-nitrogen (but not peptide) bonds"/>
    <property type="evidence" value="ECO:0007669"/>
    <property type="project" value="InterPro"/>
</dbReference>
<organism evidence="2 3">
    <name type="scientific">Methanolobus chelungpuianus</name>
    <dbReference type="NCBI Taxonomy" id="502115"/>
    <lineage>
        <taxon>Archaea</taxon>
        <taxon>Methanobacteriati</taxon>
        <taxon>Methanobacteriota</taxon>
        <taxon>Stenosarchaea group</taxon>
        <taxon>Methanomicrobia</taxon>
        <taxon>Methanosarcinales</taxon>
        <taxon>Methanosarcinaceae</taxon>
        <taxon>Methanolobus</taxon>
    </lineage>
</organism>
<accession>A0AAE3KWR4</accession>
<dbReference type="InterPro" id="IPR011059">
    <property type="entry name" value="Metal-dep_hydrolase_composite"/>
</dbReference>
<keyword evidence="3" id="KW-1185">Reference proteome</keyword>
<feature type="domain" description="Amidohydrolase-related" evidence="1">
    <location>
        <begin position="44"/>
        <end position="354"/>
    </location>
</feature>
<dbReference type="RefSeq" id="WP_256622384.1">
    <property type="nucleotide sequence ID" value="NZ_JTEO01000004.1"/>
</dbReference>
<evidence type="ECO:0000313" key="3">
    <source>
        <dbReference type="Proteomes" id="UP001206983"/>
    </source>
</evidence>
<dbReference type="PANTHER" id="PTHR43794">
    <property type="entry name" value="AMINOHYDROLASE SSNA-RELATED"/>
    <property type="match status" value="1"/>
</dbReference>
<evidence type="ECO:0000259" key="1">
    <source>
        <dbReference type="Pfam" id="PF01979"/>
    </source>
</evidence>
<reference evidence="2 3" key="1">
    <citation type="journal article" date="2011" name="Appl. Environ. Microbiol.">
        <title>Methanogenic archaea isolated from Taiwan's Chelungpu fault.</title>
        <authorList>
            <person name="Wu S.Y."/>
            <person name="Lai M.C."/>
        </authorList>
    </citation>
    <scope>NUCLEOTIDE SEQUENCE [LARGE SCALE GENOMIC DNA]</scope>
    <source>
        <strain evidence="2 3">St545Mb</strain>
    </source>
</reference>
<dbReference type="NCBIfam" id="NF005552">
    <property type="entry name" value="PRK07213.1"/>
    <property type="match status" value="1"/>
</dbReference>
<dbReference type="EMBL" id="JTEO01000004">
    <property type="protein sequence ID" value="MCQ6962585.1"/>
    <property type="molecule type" value="Genomic_DNA"/>
</dbReference>
<dbReference type="InterPro" id="IPR050287">
    <property type="entry name" value="MTA/SAH_deaminase"/>
</dbReference>
<dbReference type="SUPFAM" id="SSF51556">
    <property type="entry name" value="Metallo-dependent hydrolases"/>
    <property type="match status" value="1"/>
</dbReference>
<sequence>MTTEKTVYGTIIYGPEMDIIQGCVVIRDGVIREVSEERNDSKNIIAPCFINAHTHIGDSVLKDPVLGECIDYCVKRDLNALVRPPDGLKHQVLNRTPYLELVKAMEHSIRDMLMTGTCAFADFREGGLQGVLALEEAAKGHDIECMKLGRPRNHDADTDVLLREIEQLLERSQGIGMSGANDVNMKVLEQIRASTKEKRKMFAIHAGENDRSDIEKALSLDPDLLIHLTKAQAGDLKEIADRQLPVVVCPRSNFITGAGKPPVQEMLKEGITVAVGTDNVMLNSVSMFPEMEILSKVFGLEDRQVFIMCTLMGAAVLGLKTSGSILEKNEAKIMILNGNSHNLAGARNPISTIVRRGRPDDILSMII</sequence>
<dbReference type="Proteomes" id="UP001206983">
    <property type="component" value="Unassembled WGS sequence"/>
</dbReference>